<evidence type="ECO:0000256" key="5">
    <source>
        <dbReference type="RuleBase" id="RU363094"/>
    </source>
</evidence>
<keyword evidence="3" id="KW-0808">Transferase</keyword>
<keyword evidence="8" id="KW-1185">Reference proteome</keyword>
<dbReference type="EC" id="2.3.1.266" evidence="5"/>
<protein>
    <recommendedName>
        <fullName evidence="5">[Ribosomal protein bS18]-alanine N-acetyltransferase</fullName>
        <ecNumber evidence="5">2.3.1.266</ecNumber>
    </recommendedName>
</protein>
<dbReference type="PROSITE" id="PS51186">
    <property type="entry name" value="GNAT"/>
    <property type="match status" value="1"/>
</dbReference>
<dbReference type="EMBL" id="JACSQB010000129">
    <property type="protein sequence ID" value="MBD8048326.1"/>
    <property type="molecule type" value="Genomic_DNA"/>
</dbReference>
<comment type="caution">
    <text evidence="7">The sequence shown here is derived from an EMBL/GenBank/DDBJ whole genome shotgun (WGS) entry which is preliminary data.</text>
</comment>
<keyword evidence="2 5" id="KW-0963">Cytoplasm</keyword>
<dbReference type="Pfam" id="PF00583">
    <property type="entry name" value="Acetyltransf_1"/>
    <property type="match status" value="1"/>
</dbReference>
<dbReference type="Proteomes" id="UP000627166">
    <property type="component" value="Unassembled WGS sequence"/>
</dbReference>
<dbReference type="CDD" id="cd04301">
    <property type="entry name" value="NAT_SF"/>
    <property type="match status" value="1"/>
</dbReference>
<comment type="similarity">
    <text evidence="1 5">Belongs to the acetyltransferase family. RimI subfamily.</text>
</comment>
<keyword evidence="7" id="KW-0687">Ribonucleoprotein</keyword>
<comment type="subcellular location">
    <subcellularLocation>
        <location evidence="5">Cytoplasm</location>
    </subcellularLocation>
</comment>
<evidence type="ECO:0000313" key="7">
    <source>
        <dbReference type="EMBL" id="MBD8048326.1"/>
    </source>
</evidence>
<evidence type="ECO:0000256" key="1">
    <source>
        <dbReference type="ARBA" id="ARBA00005395"/>
    </source>
</evidence>
<keyword evidence="7" id="KW-0689">Ribosomal protein</keyword>
<dbReference type="InterPro" id="IPR050680">
    <property type="entry name" value="YpeA/RimI_acetyltransf"/>
</dbReference>
<reference evidence="7 8" key="1">
    <citation type="submission" date="2020-08" db="EMBL/GenBank/DDBJ databases">
        <title>A Genomic Blueprint of the Chicken Gut Microbiome.</title>
        <authorList>
            <person name="Gilroy R."/>
            <person name="Ravi A."/>
            <person name="Getino M."/>
            <person name="Pursley I."/>
            <person name="Horton D.L."/>
            <person name="Alikhan N.-F."/>
            <person name="Baker D."/>
            <person name="Gharbi K."/>
            <person name="Hall N."/>
            <person name="Watson M."/>
            <person name="Adriaenssens E.M."/>
            <person name="Foster-Nyarko E."/>
            <person name="Jarju S."/>
            <person name="Secka A."/>
            <person name="Antonio M."/>
            <person name="Oren A."/>
            <person name="Chaudhuri R."/>
            <person name="La Ragione R.M."/>
            <person name="Hildebrand F."/>
            <person name="Pallen M.J."/>
        </authorList>
    </citation>
    <scope>NUCLEOTIDE SEQUENCE [LARGE SCALE GENOMIC DNA]</scope>
    <source>
        <strain evidence="7 8">N37</strain>
    </source>
</reference>
<dbReference type="NCBIfam" id="TIGR01575">
    <property type="entry name" value="rimI"/>
    <property type="match status" value="1"/>
</dbReference>
<dbReference type="RefSeq" id="WP_191741278.1">
    <property type="nucleotide sequence ID" value="NZ_JACSQB010000129.1"/>
</dbReference>
<proteinExistence type="inferred from homology"/>
<sequence>MDNLYIEPMNDKTTKSVQEISALSFPIPWSLQSIEKELTNKFARYVTLKMDDTVIGFGGMWVIFEEAHITNIAIHPDYRKMGYSHIIVDSLESICKSEGVTAMTLEVRASNIAAQKLYENHGFKVEGVRKGYYEDNREDGLIMWKRDI</sequence>
<dbReference type="Gene3D" id="3.40.630.30">
    <property type="match status" value="1"/>
</dbReference>
<evidence type="ECO:0000256" key="4">
    <source>
        <dbReference type="ARBA" id="ARBA00023315"/>
    </source>
</evidence>
<gene>
    <name evidence="7" type="primary">rimI</name>
    <name evidence="7" type="ORF">H9637_14990</name>
</gene>
<keyword evidence="4" id="KW-0012">Acyltransferase</keyword>
<evidence type="ECO:0000313" key="8">
    <source>
        <dbReference type="Proteomes" id="UP000627166"/>
    </source>
</evidence>
<dbReference type="PANTHER" id="PTHR43420:SF44">
    <property type="entry name" value="ACETYLTRANSFERASE YPEA"/>
    <property type="match status" value="1"/>
</dbReference>
<dbReference type="SUPFAM" id="SSF55729">
    <property type="entry name" value="Acyl-CoA N-acyltransferases (Nat)"/>
    <property type="match status" value="1"/>
</dbReference>
<evidence type="ECO:0000259" key="6">
    <source>
        <dbReference type="PROSITE" id="PS51186"/>
    </source>
</evidence>
<dbReference type="InterPro" id="IPR006464">
    <property type="entry name" value="AcTrfase_RimI/Ard1"/>
</dbReference>
<organism evidence="7 8">
    <name type="scientific">Clostridium faecium</name>
    <dbReference type="NCBI Taxonomy" id="2762223"/>
    <lineage>
        <taxon>Bacteria</taxon>
        <taxon>Bacillati</taxon>
        <taxon>Bacillota</taxon>
        <taxon>Clostridia</taxon>
        <taxon>Eubacteriales</taxon>
        <taxon>Clostridiaceae</taxon>
        <taxon>Clostridium</taxon>
    </lineage>
</organism>
<dbReference type="InterPro" id="IPR016181">
    <property type="entry name" value="Acyl_CoA_acyltransferase"/>
</dbReference>
<feature type="domain" description="N-acetyltransferase" evidence="6">
    <location>
        <begin position="4"/>
        <end position="148"/>
    </location>
</feature>
<comment type="catalytic activity">
    <reaction evidence="5">
        <text>N-terminal L-alanyl-[ribosomal protein bS18] + acetyl-CoA = N-terminal N(alpha)-acetyl-L-alanyl-[ribosomal protein bS18] + CoA + H(+)</text>
        <dbReference type="Rhea" id="RHEA:43756"/>
        <dbReference type="Rhea" id="RHEA-COMP:10676"/>
        <dbReference type="Rhea" id="RHEA-COMP:10677"/>
        <dbReference type="ChEBI" id="CHEBI:15378"/>
        <dbReference type="ChEBI" id="CHEBI:57287"/>
        <dbReference type="ChEBI" id="CHEBI:57288"/>
        <dbReference type="ChEBI" id="CHEBI:64718"/>
        <dbReference type="ChEBI" id="CHEBI:83683"/>
        <dbReference type="EC" id="2.3.1.266"/>
    </reaction>
</comment>
<dbReference type="InterPro" id="IPR000182">
    <property type="entry name" value="GNAT_dom"/>
</dbReference>
<comment type="function">
    <text evidence="5">Acetylates the N-terminal alanine of ribosomal protein bS18.</text>
</comment>
<name>A0ABR8YWJ8_9CLOT</name>
<evidence type="ECO:0000256" key="2">
    <source>
        <dbReference type="ARBA" id="ARBA00022490"/>
    </source>
</evidence>
<dbReference type="PANTHER" id="PTHR43420">
    <property type="entry name" value="ACETYLTRANSFERASE"/>
    <property type="match status" value="1"/>
</dbReference>
<evidence type="ECO:0000256" key="3">
    <source>
        <dbReference type="ARBA" id="ARBA00022679"/>
    </source>
</evidence>
<accession>A0ABR8YWJ8</accession>
<dbReference type="GO" id="GO:0005840">
    <property type="term" value="C:ribosome"/>
    <property type="evidence" value="ECO:0007669"/>
    <property type="project" value="UniProtKB-KW"/>
</dbReference>